<dbReference type="GO" id="GO:0016787">
    <property type="term" value="F:hydrolase activity"/>
    <property type="evidence" value="ECO:0007669"/>
    <property type="project" value="UniProtKB-KW"/>
</dbReference>
<feature type="domain" description="Peptidase M3A/M3B catalytic" evidence="8">
    <location>
        <begin position="206"/>
        <end position="581"/>
    </location>
</feature>
<name>A0ABW5R6U7_9BACL</name>
<dbReference type="InterPro" id="IPR001333">
    <property type="entry name" value="Peptidase_M32_Taq"/>
</dbReference>
<keyword evidence="3 6" id="KW-0378">Hydrolase</keyword>
<dbReference type="InterPro" id="IPR042088">
    <property type="entry name" value="OligoPept_F_C"/>
</dbReference>
<evidence type="ECO:0000259" key="8">
    <source>
        <dbReference type="Pfam" id="PF01432"/>
    </source>
</evidence>
<dbReference type="CDD" id="cd09607">
    <property type="entry name" value="M3B_PepF"/>
    <property type="match status" value="1"/>
</dbReference>
<dbReference type="SUPFAM" id="SSF55486">
    <property type="entry name" value="Metalloproteases ('zincins'), catalytic domain"/>
    <property type="match status" value="1"/>
</dbReference>
<feature type="coiled-coil region" evidence="7">
    <location>
        <begin position="50"/>
        <end position="118"/>
    </location>
</feature>
<dbReference type="Gene3D" id="1.20.140.70">
    <property type="entry name" value="Oligopeptidase f, N-terminal domain"/>
    <property type="match status" value="1"/>
</dbReference>
<keyword evidence="4 6" id="KW-0862">Zinc</keyword>
<dbReference type="Pfam" id="PF08439">
    <property type="entry name" value="Peptidase_M3_N"/>
    <property type="match status" value="1"/>
</dbReference>
<dbReference type="NCBIfam" id="TIGR02290">
    <property type="entry name" value="M3_fam_3"/>
    <property type="match status" value="1"/>
</dbReference>
<evidence type="ECO:0000313" key="11">
    <source>
        <dbReference type="Proteomes" id="UP001597497"/>
    </source>
</evidence>
<evidence type="ECO:0000313" key="10">
    <source>
        <dbReference type="EMBL" id="MFD2670728.1"/>
    </source>
</evidence>
<dbReference type="InterPro" id="IPR011977">
    <property type="entry name" value="Pept_M3B_clade3"/>
</dbReference>
<dbReference type="InterPro" id="IPR034006">
    <property type="entry name" value="M3B_PepF_2"/>
</dbReference>
<accession>A0ABW5R6U7</accession>
<organism evidence="10 11">
    <name type="scientific">Marinicrinis sediminis</name>
    <dbReference type="NCBI Taxonomy" id="1652465"/>
    <lineage>
        <taxon>Bacteria</taxon>
        <taxon>Bacillati</taxon>
        <taxon>Bacillota</taxon>
        <taxon>Bacilli</taxon>
        <taxon>Bacillales</taxon>
        <taxon>Paenibacillaceae</taxon>
    </lineage>
</organism>
<evidence type="ECO:0000256" key="4">
    <source>
        <dbReference type="ARBA" id="ARBA00022833"/>
    </source>
</evidence>
<reference evidence="11" key="1">
    <citation type="journal article" date="2019" name="Int. J. Syst. Evol. Microbiol.">
        <title>The Global Catalogue of Microorganisms (GCM) 10K type strain sequencing project: providing services to taxonomists for standard genome sequencing and annotation.</title>
        <authorList>
            <consortium name="The Broad Institute Genomics Platform"/>
            <consortium name="The Broad Institute Genome Sequencing Center for Infectious Disease"/>
            <person name="Wu L."/>
            <person name="Ma J."/>
        </authorList>
    </citation>
    <scope>NUCLEOTIDE SEQUENCE [LARGE SCALE GENOMIC DNA]</scope>
    <source>
        <strain evidence="11">KCTC 33676</strain>
    </source>
</reference>
<keyword evidence="7" id="KW-0175">Coiled coil</keyword>
<comment type="cofactor">
    <cofactor evidence="6">
        <name>Zn(2+)</name>
        <dbReference type="ChEBI" id="CHEBI:29105"/>
    </cofactor>
    <text evidence="6">Binds 1 zinc ion.</text>
</comment>
<evidence type="ECO:0000256" key="5">
    <source>
        <dbReference type="ARBA" id="ARBA00023049"/>
    </source>
</evidence>
<dbReference type="Gene3D" id="1.10.1370.20">
    <property type="entry name" value="Oligoendopeptidase f, C-terminal domain"/>
    <property type="match status" value="1"/>
</dbReference>
<evidence type="ECO:0000256" key="6">
    <source>
        <dbReference type="RuleBase" id="RU003435"/>
    </source>
</evidence>
<comment type="similarity">
    <text evidence="6">Belongs to the peptidase M3 family.</text>
</comment>
<evidence type="ECO:0000256" key="2">
    <source>
        <dbReference type="ARBA" id="ARBA00022723"/>
    </source>
</evidence>
<keyword evidence="11" id="KW-1185">Reference proteome</keyword>
<keyword evidence="1 6" id="KW-0645">Protease</keyword>
<dbReference type="Proteomes" id="UP001597497">
    <property type="component" value="Unassembled WGS sequence"/>
</dbReference>
<keyword evidence="5 6" id="KW-0482">Metalloprotease</keyword>
<protein>
    <submittedName>
        <fullName evidence="10">M3 family oligoendopeptidase</fullName>
        <ecNumber evidence="10">3.4.-.-</ecNumber>
    </submittedName>
</protein>
<evidence type="ECO:0000256" key="1">
    <source>
        <dbReference type="ARBA" id="ARBA00022670"/>
    </source>
</evidence>
<dbReference type="PANTHER" id="PTHR34217">
    <property type="entry name" value="METAL-DEPENDENT CARBOXYPEPTIDASE"/>
    <property type="match status" value="1"/>
</dbReference>
<sequence length="595" mass="68040">MTLNHPLPQRWNLDRIFEGGSASESFQAFLSELQQDLNTFAGMLQIEGSAEQLAQQLEPLTDQLQSLQSRLLEGISFADCLSSNDMKDHQAVRLGSKMKELLAEYENALNRFDQWLLKTEASQLKQLLADAGLSDITYPVMERREWAAMKLDADKEALIQDLALDGYHGWAEHYNTIVSRLSFQWEEDGKPVQLSAGQAANKLGSKEEAVRSRMFAEWERVWGEHADLFADTLNRVAGYRLNMYKHRNWEVLQEPLHMNRMSEQTLQVMWQVISEQKSRFLPYLERKAKLLGKDKLSWVDVDAPVGEASKTYSYDEAAAFIVAQFGKQMPKLATFAEMAFEEGWIEAEDRSGKRPGGFCTSFPESEETRIFMTFDGSPSNVSTLAHELGHGFHQYVMDDLPPLAQNYAMNVAETASTLAEWIVSDAAVKAADSEEERISLLDEKLQRSVAFYMNIHARFLFETRFYEKRKQGVVSAEELNEWMMVAQREAYADALQDEHPHFWASKLHFYLTDVPFYNFPYTFGYLFSAGLYAEAEKQGEAFEERYIALLRDTGIMKVEDLAMKHLGVDLTHPGFWEAAIALTARDLDEFLALTQ</sequence>
<dbReference type="PANTHER" id="PTHR34217:SF1">
    <property type="entry name" value="CARBOXYPEPTIDASE 1"/>
    <property type="match status" value="1"/>
</dbReference>
<gene>
    <name evidence="10" type="ORF">ACFSUC_03775</name>
</gene>
<dbReference type="Pfam" id="PF01432">
    <property type="entry name" value="Peptidase_M3"/>
    <property type="match status" value="1"/>
</dbReference>
<evidence type="ECO:0000259" key="9">
    <source>
        <dbReference type="Pfam" id="PF08439"/>
    </source>
</evidence>
<proteinExistence type="inferred from homology"/>
<dbReference type="InterPro" id="IPR013647">
    <property type="entry name" value="OligopepF_N_dom"/>
</dbReference>
<dbReference type="EC" id="3.4.-.-" evidence="10"/>
<dbReference type="RefSeq" id="WP_379928152.1">
    <property type="nucleotide sequence ID" value="NZ_JBHUMM010000005.1"/>
</dbReference>
<evidence type="ECO:0000256" key="7">
    <source>
        <dbReference type="SAM" id="Coils"/>
    </source>
</evidence>
<feature type="domain" description="Oligopeptidase F N-terminal" evidence="9">
    <location>
        <begin position="116"/>
        <end position="183"/>
    </location>
</feature>
<dbReference type="InterPro" id="IPR001567">
    <property type="entry name" value="Pept_M3A_M3B_dom"/>
</dbReference>
<comment type="caution">
    <text evidence="10">The sequence shown here is derived from an EMBL/GenBank/DDBJ whole genome shotgun (WGS) entry which is preliminary data.</text>
</comment>
<keyword evidence="2 6" id="KW-0479">Metal-binding</keyword>
<evidence type="ECO:0000256" key="3">
    <source>
        <dbReference type="ARBA" id="ARBA00022801"/>
    </source>
</evidence>
<dbReference type="EMBL" id="JBHUMM010000005">
    <property type="protein sequence ID" value="MFD2670728.1"/>
    <property type="molecule type" value="Genomic_DNA"/>
</dbReference>